<keyword evidence="3" id="KW-1185">Reference proteome</keyword>
<dbReference type="Proteomes" id="UP000192578">
    <property type="component" value="Unassembled WGS sequence"/>
</dbReference>
<proteinExistence type="predicted"/>
<gene>
    <name evidence="2" type="ORF">BV898_03282</name>
</gene>
<feature type="region of interest" description="Disordered" evidence="1">
    <location>
        <begin position="26"/>
        <end position="107"/>
    </location>
</feature>
<evidence type="ECO:0000313" key="3">
    <source>
        <dbReference type="Proteomes" id="UP000192578"/>
    </source>
</evidence>
<feature type="compositionally biased region" description="Basic residues" evidence="1">
    <location>
        <begin position="48"/>
        <end position="59"/>
    </location>
</feature>
<comment type="caution">
    <text evidence="2">The sequence shown here is derived from an EMBL/GenBank/DDBJ whole genome shotgun (WGS) entry which is preliminary data.</text>
</comment>
<name>A0A1W0X677_HYPEX</name>
<feature type="compositionally biased region" description="Basic and acidic residues" evidence="1">
    <location>
        <begin position="154"/>
        <end position="182"/>
    </location>
</feature>
<dbReference type="EMBL" id="MTYJ01000015">
    <property type="protein sequence ID" value="OQV22850.1"/>
    <property type="molecule type" value="Genomic_DNA"/>
</dbReference>
<feature type="compositionally biased region" description="Basic residues" evidence="1">
    <location>
        <begin position="67"/>
        <end position="82"/>
    </location>
</feature>
<feature type="compositionally biased region" description="Basic and acidic residues" evidence="1">
    <location>
        <begin position="37"/>
        <end position="47"/>
    </location>
</feature>
<dbReference type="AlphaFoldDB" id="A0A1W0X677"/>
<reference evidence="3" key="1">
    <citation type="submission" date="2017-01" db="EMBL/GenBank/DDBJ databases">
        <title>Comparative genomics of anhydrobiosis in the tardigrade Hypsibius dujardini.</title>
        <authorList>
            <person name="Yoshida Y."/>
            <person name="Koutsovoulos G."/>
            <person name="Laetsch D."/>
            <person name="Stevens L."/>
            <person name="Kumar S."/>
            <person name="Horikawa D."/>
            <person name="Ishino K."/>
            <person name="Komine S."/>
            <person name="Tomita M."/>
            <person name="Blaxter M."/>
            <person name="Arakawa K."/>
        </authorList>
    </citation>
    <scope>NUCLEOTIDE SEQUENCE [LARGE SCALE GENOMIC DNA]</scope>
    <source>
        <strain evidence="3">Z151</strain>
    </source>
</reference>
<evidence type="ECO:0000256" key="1">
    <source>
        <dbReference type="SAM" id="MobiDB-lite"/>
    </source>
</evidence>
<accession>A0A1W0X677</accession>
<feature type="region of interest" description="Disordered" evidence="1">
    <location>
        <begin position="129"/>
        <end position="182"/>
    </location>
</feature>
<organism evidence="2 3">
    <name type="scientific">Hypsibius exemplaris</name>
    <name type="common">Freshwater tardigrade</name>
    <dbReference type="NCBI Taxonomy" id="2072580"/>
    <lineage>
        <taxon>Eukaryota</taxon>
        <taxon>Metazoa</taxon>
        <taxon>Ecdysozoa</taxon>
        <taxon>Tardigrada</taxon>
        <taxon>Eutardigrada</taxon>
        <taxon>Parachela</taxon>
        <taxon>Hypsibioidea</taxon>
        <taxon>Hypsibiidae</taxon>
        <taxon>Hypsibius</taxon>
    </lineage>
</organism>
<protein>
    <submittedName>
        <fullName evidence="2">Uncharacterized protein</fullName>
    </submittedName>
</protein>
<sequence length="203" mass="23007">MSGVKAEAPQGHANPANWMLLFHGVDQHHHHHHHSSKDHQHKEDPSHNHHHHSSHHSSHHKDEKAKESHHHSGGHFHHHHHTSTSTSSPSPSKPIPTSPLPVITMNHASSPAPHSFFSNYHRVQKETGGSLMVNTPGHHEKLSRSHSSQSAHKKGIEQHEEQRPSIERARSESPPRTKDKDHHGIIHDLFHLNYGHHHHAHAK</sequence>
<evidence type="ECO:0000313" key="2">
    <source>
        <dbReference type="EMBL" id="OQV22850.1"/>
    </source>
</evidence>